<reference evidence="2" key="1">
    <citation type="submission" date="2012-01" db="EMBL/GenBank/DDBJ databases">
        <title>Complete sequence of plasmid of Thermobacillus composti KWC4.</title>
        <authorList>
            <person name="Lucas S."/>
            <person name="Han J."/>
            <person name="Lapidus A."/>
            <person name="Cheng J.-F."/>
            <person name="Goodwin L."/>
            <person name="Pitluck S."/>
            <person name="Peters L."/>
            <person name="Ovchinnikova G."/>
            <person name="Teshima H."/>
            <person name="Detter J.C."/>
            <person name="Han C."/>
            <person name="Tapia R."/>
            <person name="Land M."/>
            <person name="Hauser L."/>
            <person name="Kyrpides N."/>
            <person name="Ivanova N."/>
            <person name="Pagani I."/>
            <person name="Anderson I."/>
            <person name="Woyke T."/>
        </authorList>
    </citation>
    <scope>NUCLEOTIDE SEQUENCE [LARGE SCALE GENOMIC DNA]</scope>
    <source>
        <strain evidence="2">DSM 18247 / JCM 13945 / KWC4</strain>
        <plasmid evidence="2">Plasmid pTHECO01</plasmid>
    </source>
</reference>
<organism evidence="1 2">
    <name type="scientific">Thermobacillus composti (strain DSM 18247 / JCM 13945 / KWC4)</name>
    <dbReference type="NCBI Taxonomy" id="717605"/>
    <lineage>
        <taxon>Bacteria</taxon>
        <taxon>Bacillati</taxon>
        <taxon>Bacillota</taxon>
        <taxon>Bacilli</taxon>
        <taxon>Bacillales</taxon>
        <taxon>Paenibacillaceae</taxon>
        <taxon>Thermobacillus</taxon>
    </lineage>
</organism>
<dbReference type="HOGENOM" id="CLU_1255452_0_0_9"/>
<proteinExistence type="predicted"/>
<evidence type="ECO:0000313" key="1">
    <source>
        <dbReference type="EMBL" id="AGA59980.1"/>
    </source>
</evidence>
<dbReference type="RefSeq" id="WP_015256694.1">
    <property type="nucleotide sequence ID" value="NC_019898.1"/>
</dbReference>
<keyword evidence="2" id="KW-1185">Reference proteome</keyword>
<dbReference type="Proteomes" id="UP000010795">
    <property type="component" value="Plasmid pTHECO01"/>
</dbReference>
<gene>
    <name evidence="1" type="ordered locus">Theco_3976</name>
</gene>
<sequence length="220" mass="25875">MSMVTYWNDEKSMMSPIEDIRLSEMEENILYSVEVKRVDWLGECKLKKWADCLSVSFVLFDEKGKLSENSEVQTIVFRLALLDELKRIDKPDKCIEDIVAYLRAFPNLAAYHLSDFSEFVAPHIYDIVYFNKLRIYDHKHGTFLRSLVRAFPAPDLTQFQNVYQLMVKEVGNHIEREKVTVMWALREFEKRYGWTAIEVLLDAEKSWDDFTGDIALQLAI</sequence>
<evidence type="ECO:0000313" key="2">
    <source>
        <dbReference type="Proteomes" id="UP000010795"/>
    </source>
</evidence>
<dbReference type="EMBL" id="CP003256">
    <property type="protein sequence ID" value="AGA59980.1"/>
    <property type="molecule type" value="Genomic_DNA"/>
</dbReference>
<accession>L0EL16</accession>
<geneLocation type="plasmid" evidence="1 2">
    <name>pTHECO01</name>
</geneLocation>
<name>L0EL16_THECK</name>
<dbReference type="AlphaFoldDB" id="L0EL16"/>
<dbReference type="KEGG" id="tco:Theco_3976"/>
<protein>
    <submittedName>
        <fullName evidence="1">Uncharacterized protein</fullName>
    </submittedName>
</protein>
<keyword evidence="1" id="KW-0614">Plasmid</keyword>
<dbReference type="OrthoDB" id="9925017at2"/>